<sequence length="409" mass="44767">MPPRRNNPPVSSTLVRPVLGATAFAAALLLTAVAGVPGNATAVTPSADLAPVTTAYSTSRPAAAGRLTVRPAISQPGRRPAAASRSTQVLAEFPSARKGQRVALQRNTVGTWKTIARTRLHRTRSAVFALPRGRGRYRAVTLSGSGSTRVTTNTVRGRRFTVLFKDDFSGAQVDHAKWSDQETLAPAYMRACSQLSPLARTVSDGVLHMGVAYDSARAGQACEWQLNGNSGSHPYMLNTQLYTRGKFDFTYGYAAVRMKMHRSKGMHASFWLQPTNWYTPGDPTAGTEIDAVEYFGASKAGSTIGSFVHYYGADGEHYKRGGLYPRANTLMPATHEWWNAFHVFSVEWTPTAYVFRVDGREFHRETQAVSKAPEYLLLSMLTSDYNLAKLTPEGIGQTAAVDWVRVWAR</sequence>
<name>A0ABX4QZ11_9ACTN</name>
<dbReference type="Proteomes" id="UP000233565">
    <property type="component" value="Unassembled WGS sequence"/>
</dbReference>
<feature type="signal peptide" evidence="1">
    <location>
        <begin position="1"/>
        <end position="42"/>
    </location>
</feature>
<dbReference type="EMBL" id="PJBV01000013">
    <property type="protein sequence ID" value="PKH42153.1"/>
    <property type="molecule type" value="Genomic_DNA"/>
</dbReference>
<dbReference type="InterPro" id="IPR050546">
    <property type="entry name" value="Glycosyl_Hydrlase_16"/>
</dbReference>
<comment type="caution">
    <text evidence="3">The sequence shown here is derived from an EMBL/GenBank/DDBJ whole genome shotgun (WGS) entry which is preliminary data.</text>
</comment>
<evidence type="ECO:0000256" key="1">
    <source>
        <dbReference type="SAM" id="SignalP"/>
    </source>
</evidence>
<dbReference type="CDD" id="cd00413">
    <property type="entry name" value="Glyco_hydrolase_16"/>
    <property type="match status" value="1"/>
</dbReference>
<proteinExistence type="predicted"/>
<dbReference type="InterPro" id="IPR013320">
    <property type="entry name" value="ConA-like_dom_sf"/>
</dbReference>
<keyword evidence="4" id="KW-1185">Reference proteome</keyword>
<feature type="chain" id="PRO_5046443977" description="GH16 domain-containing protein" evidence="1">
    <location>
        <begin position="43"/>
        <end position="409"/>
    </location>
</feature>
<dbReference type="Gene3D" id="2.60.120.200">
    <property type="match status" value="1"/>
</dbReference>
<evidence type="ECO:0000313" key="3">
    <source>
        <dbReference type="EMBL" id="PKH42153.1"/>
    </source>
</evidence>
<gene>
    <name evidence="3" type="ORF">CXG46_06665</name>
</gene>
<evidence type="ECO:0000259" key="2">
    <source>
        <dbReference type="PROSITE" id="PS51762"/>
    </source>
</evidence>
<feature type="domain" description="GH16" evidence="2">
    <location>
        <begin position="148"/>
        <end position="409"/>
    </location>
</feature>
<dbReference type="PANTHER" id="PTHR10963:SF60">
    <property type="entry name" value="GRAM-NEGATIVE BACTERIA-BINDING PROTEIN 1-RELATED"/>
    <property type="match status" value="1"/>
</dbReference>
<evidence type="ECO:0000313" key="4">
    <source>
        <dbReference type="Proteomes" id="UP000233565"/>
    </source>
</evidence>
<dbReference type="Pfam" id="PF00722">
    <property type="entry name" value="Glyco_hydro_16"/>
    <property type="match status" value="1"/>
</dbReference>
<dbReference type="SUPFAM" id="SSF49899">
    <property type="entry name" value="Concanavalin A-like lectins/glucanases"/>
    <property type="match status" value="1"/>
</dbReference>
<accession>A0ABX4QZ11</accession>
<dbReference type="InterPro" id="IPR000757">
    <property type="entry name" value="Beta-glucanase-like"/>
</dbReference>
<keyword evidence="1" id="KW-0732">Signal</keyword>
<protein>
    <recommendedName>
        <fullName evidence="2">GH16 domain-containing protein</fullName>
    </recommendedName>
</protein>
<organism evidence="3 4">
    <name type="scientific">Nocardioides alpinus</name>
    <dbReference type="NCBI Taxonomy" id="748909"/>
    <lineage>
        <taxon>Bacteria</taxon>
        <taxon>Bacillati</taxon>
        <taxon>Actinomycetota</taxon>
        <taxon>Actinomycetes</taxon>
        <taxon>Propionibacteriales</taxon>
        <taxon>Nocardioidaceae</taxon>
        <taxon>Nocardioides</taxon>
    </lineage>
</organism>
<dbReference type="PROSITE" id="PS51762">
    <property type="entry name" value="GH16_2"/>
    <property type="match status" value="1"/>
</dbReference>
<reference evidence="3 4" key="1">
    <citation type="submission" date="2017-12" db="EMBL/GenBank/DDBJ databases">
        <title>Pharmacopeia of the Arctic Ocean.</title>
        <authorList>
            <person name="Collins E."/>
            <person name="Ducluzeau A.-L."/>
        </authorList>
    </citation>
    <scope>NUCLEOTIDE SEQUENCE [LARGE SCALE GENOMIC DNA]</scope>
    <source>
        <strain evidence="3 4">DSM 23325</strain>
    </source>
</reference>
<dbReference type="PANTHER" id="PTHR10963">
    <property type="entry name" value="GLYCOSYL HYDROLASE-RELATED"/>
    <property type="match status" value="1"/>
</dbReference>